<evidence type="ECO:0000313" key="2">
    <source>
        <dbReference type="Proteomes" id="UP000693672"/>
    </source>
</evidence>
<proteinExistence type="predicted"/>
<name>A0A916NR99_9BACL</name>
<comment type="caution">
    <text evidence="1">The sequence shown here is derived from an EMBL/GenBank/DDBJ whole genome shotgun (WGS) entry which is preliminary data.</text>
</comment>
<gene>
    <name evidence="1" type="ORF">PAESOLCIP111_03994</name>
</gene>
<reference evidence="1" key="1">
    <citation type="submission" date="2021-06" db="EMBL/GenBank/DDBJ databases">
        <authorList>
            <person name="Criscuolo A."/>
        </authorList>
    </citation>
    <scope>NUCLEOTIDE SEQUENCE</scope>
    <source>
        <strain evidence="1">CIP111600</strain>
    </source>
</reference>
<organism evidence="1 2">
    <name type="scientific">Paenibacillus solanacearum</name>
    <dbReference type="NCBI Taxonomy" id="2048548"/>
    <lineage>
        <taxon>Bacteria</taxon>
        <taxon>Bacillati</taxon>
        <taxon>Bacillota</taxon>
        <taxon>Bacilli</taxon>
        <taxon>Bacillales</taxon>
        <taxon>Paenibacillaceae</taxon>
        <taxon>Paenibacillus</taxon>
    </lineage>
</organism>
<accession>A0A916NR99</accession>
<dbReference type="EMBL" id="CAJVAS010000019">
    <property type="protein sequence ID" value="CAG7638953.1"/>
    <property type="molecule type" value="Genomic_DNA"/>
</dbReference>
<sequence>MNVVMRQSCILLTFGRCKSAIGLLRHKKNSPEYGL</sequence>
<evidence type="ECO:0000313" key="1">
    <source>
        <dbReference type="EMBL" id="CAG7638953.1"/>
    </source>
</evidence>
<protein>
    <submittedName>
        <fullName evidence="1">Uncharacterized protein</fullName>
    </submittedName>
</protein>
<dbReference type="AlphaFoldDB" id="A0A916NR99"/>
<dbReference type="Proteomes" id="UP000693672">
    <property type="component" value="Unassembled WGS sequence"/>
</dbReference>
<keyword evidence="2" id="KW-1185">Reference proteome</keyword>